<gene>
    <name evidence="1" type="ORF">CTRU02_213404</name>
</gene>
<keyword evidence="2" id="KW-1185">Reference proteome</keyword>
<protein>
    <submittedName>
        <fullName evidence="1">Uncharacterized protein</fullName>
    </submittedName>
</protein>
<sequence>MDVHGQGQRQKPGGRHCTIPLVRLGGTLNIPSIDQLPQYHAVAFAAARPPRGGLLRMRRVPESQWLDFNAFAALMRCVDGPRGPRRASASIRLAPVALSNTSREAVTLNPGEPFLVLPDPIEFPFSL</sequence>
<accession>A0ACC3YL60</accession>
<dbReference type="EMBL" id="VUJX02000009">
    <property type="protein sequence ID" value="KAL0932451.1"/>
    <property type="molecule type" value="Genomic_DNA"/>
</dbReference>
<evidence type="ECO:0000313" key="2">
    <source>
        <dbReference type="Proteomes" id="UP000805649"/>
    </source>
</evidence>
<reference evidence="1 2" key="1">
    <citation type="journal article" date="2020" name="Phytopathology">
        <title>Genome Sequence Resources of Colletotrichum truncatum, C. plurivorum, C. musicola, and C. sojae: Four Species Pathogenic to Soybean (Glycine max).</title>
        <authorList>
            <person name="Rogerio F."/>
            <person name="Boufleur T.R."/>
            <person name="Ciampi-Guillardi M."/>
            <person name="Sukno S.A."/>
            <person name="Thon M.R."/>
            <person name="Massola Junior N.S."/>
            <person name="Baroncelli R."/>
        </authorList>
    </citation>
    <scope>NUCLEOTIDE SEQUENCE [LARGE SCALE GENOMIC DNA]</scope>
    <source>
        <strain evidence="1 2">CMES1059</strain>
    </source>
</reference>
<proteinExistence type="predicted"/>
<evidence type="ECO:0000313" key="1">
    <source>
        <dbReference type="EMBL" id="KAL0932451.1"/>
    </source>
</evidence>
<dbReference type="Proteomes" id="UP000805649">
    <property type="component" value="Unassembled WGS sequence"/>
</dbReference>
<name>A0ACC3YL60_COLTU</name>
<comment type="caution">
    <text evidence="1">The sequence shown here is derived from an EMBL/GenBank/DDBJ whole genome shotgun (WGS) entry which is preliminary data.</text>
</comment>
<organism evidence="1 2">
    <name type="scientific">Colletotrichum truncatum</name>
    <name type="common">Anthracnose fungus</name>
    <name type="synonym">Colletotrichum capsici</name>
    <dbReference type="NCBI Taxonomy" id="5467"/>
    <lineage>
        <taxon>Eukaryota</taxon>
        <taxon>Fungi</taxon>
        <taxon>Dikarya</taxon>
        <taxon>Ascomycota</taxon>
        <taxon>Pezizomycotina</taxon>
        <taxon>Sordariomycetes</taxon>
        <taxon>Hypocreomycetidae</taxon>
        <taxon>Glomerellales</taxon>
        <taxon>Glomerellaceae</taxon>
        <taxon>Colletotrichum</taxon>
        <taxon>Colletotrichum truncatum species complex</taxon>
    </lineage>
</organism>